<keyword evidence="3" id="KW-0479">Metal-binding</keyword>
<proteinExistence type="inferred from homology"/>
<dbReference type="SUPFAM" id="SSF57756">
    <property type="entry name" value="Retrovirus zinc finger-like domains"/>
    <property type="match status" value="1"/>
</dbReference>
<evidence type="ECO:0000256" key="1">
    <source>
        <dbReference type="ARBA" id="ARBA00004642"/>
    </source>
</evidence>
<evidence type="ECO:0000256" key="5">
    <source>
        <dbReference type="ARBA" id="ARBA00022833"/>
    </source>
</evidence>
<evidence type="ECO:0000256" key="8">
    <source>
        <dbReference type="SAM" id="MobiDB-lite"/>
    </source>
</evidence>
<keyword evidence="6" id="KW-0539">Nucleus</keyword>
<feature type="region of interest" description="Disordered" evidence="8">
    <location>
        <begin position="431"/>
        <end position="540"/>
    </location>
</feature>
<gene>
    <name evidence="10" type="ORF">OSB04_007283</name>
</gene>
<dbReference type="InterPro" id="IPR026960">
    <property type="entry name" value="RVT-Znf"/>
</dbReference>
<feature type="compositionally biased region" description="Basic and acidic residues" evidence="8">
    <location>
        <begin position="449"/>
        <end position="463"/>
    </location>
</feature>
<dbReference type="PANTHER" id="PTHR13316:SF0">
    <property type="entry name" value="ZINC FINGER CCHC DOMAIN-CONTAINING PROTEIN 8"/>
    <property type="match status" value="1"/>
</dbReference>
<feature type="compositionally biased region" description="Basic and acidic residues" evidence="8">
    <location>
        <begin position="105"/>
        <end position="114"/>
    </location>
</feature>
<name>A0AA38TJL5_9ASTR</name>
<dbReference type="InterPro" id="IPR006568">
    <property type="entry name" value="PSP_pro-rich"/>
</dbReference>
<evidence type="ECO:0000259" key="9">
    <source>
        <dbReference type="PROSITE" id="PS50158"/>
    </source>
</evidence>
<dbReference type="Proteomes" id="UP001172457">
    <property type="component" value="Chromosome 2"/>
</dbReference>
<dbReference type="GO" id="GO:0008270">
    <property type="term" value="F:zinc ion binding"/>
    <property type="evidence" value="ECO:0007669"/>
    <property type="project" value="UniProtKB-KW"/>
</dbReference>
<feature type="region of interest" description="Disordered" evidence="8">
    <location>
        <begin position="376"/>
        <end position="396"/>
    </location>
</feature>
<evidence type="ECO:0000256" key="6">
    <source>
        <dbReference type="ARBA" id="ARBA00023242"/>
    </source>
</evidence>
<evidence type="ECO:0000313" key="10">
    <source>
        <dbReference type="EMBL" id="KAJ9562123.1"/>
    </source>
</evidence>
<dbReference type="PANTHER" id="PTHR13316">
    <property type="entry name" value="ZINC FINGER, CCHC DOMAIN CONTAINING 8"/>
    <property type="match status" value="1"/>
</dbReference>
<protein>
    <recommendedName>
        <fullName evidence="9">CCHC-type domain-containing protein</fullName>
    </recommendedName>
</protein>
<feature type="compositionally biased region" description="Basic and acidic residues" evidence="8">
    <location>
        <begin position="511"/>
        <end position="531"/>
    </location>
</feature>
<sequence>MPETMEDTPDLIKEGEDCSKLPTSNSLAGGSENVSNHSNINQPIEADVGHGHANKEHDSVVTSTTIQVSVEVNDSKVIENKTSVLAENGSAVQDGSPTGSHKRDRSPARNRDIDAVSGIKRPRITVDEQQASVHVIYNSLTRESKRKLEEMLQKWSEWHTRHQSSARDSNVELESGEGTYFPALDVGLDKPSAVSFWLDGETRNLQSKEVLALDNNSIPLYDRGYSSFGLTSADGSMNVDGGLEIVDGSRCFNCGSYSHALKDCPKPRDNAAVNSARKQHKARRNQNSISRNPTRYYQDTPGGKFDGLRPGVLDVETRKLLGIGELDPPPWLNRMREIGYPPGYLDAEDEEQPSGIEIFGEEAVAIVKPEETEDGEILDMDCSPPPGDPPRSEAPKKMSVQFPGVNAPIPENADEWRWGARAWKFDLPRNRSSHRFHNSTEGGAVSRSHYHEERWSRDYRDDGPPGVEPGSGSMGSGFSPRFGDYESRGSGYGRSSWSERVKRSPLIRESGSSHDDERWNPYSGERKERHEERHHHHSRSSYFAHPIKVSGPVKWLSSINKLLGFPAREITRLAAVVGCKEGKIPFRYLGLPIGADMHKKKNWKPLIEKFECKLANWKEKTLSVGGRISLCKAVLGALGVFYLSMFKAPRGILKEMEMKRCHFFWGTRNNIHKTAWVAWNLILNSREKGGLGIGSIRALNLALLAKWWWRYKTEKEALWRKTIAALHGDSGNLGSDRNTEKRKGTWGFIANIDKDLEGYNIPLEGLFQRNLGSGTDVKFWLDEWCGRERLADRFPRLAALDENRNCSLAERISISEDGVVFKGCWRRRLREGRETEEVNTIADLCKNVPIGDGDNRWTWALEPSGLFCVASLRRAVDDMFLARSDQATLWNRIVPTKVRIFCWKAMIDRLPTKLNLIKRGVGIENDFCDLCSENRETADHILVNCRKAVAVRRALNSQRNMLPISCSKVADIFEFMCDKNQTPTEQLFREVTGHAYLWTMWIGRNEKVFNQKSFDPIRTANGIKSLVFLWFKSRDTRGREMGWLDHCCNRVPP</sequence>
<organism evidence="10 11">
    <name type="scientific">Centaurea solstitialis</name>
    <name type="common">yellow star-thistle</name>
    <dbReference type="NCBI Taxonomy" id="347529"/>
    <lineage>
        <taxon>Eukaryota</taxon>
        <taxon>Viridiplantae</taxon>
        <taxon>Streptophyta</taxon>
        <taxon>Embryophyta</taxon>
        <taxon>Tracheophyta</taxon>
        <taxon>Spermatophyta</taxon>
        <taxon>Magnoliopsida</taxon>
        <taxon>eudicotyledons</taxon>
        <taxon>Gunneridae</taxon>
        <taxon>Pentapetalae</taxon>
        <taxon>asterids</taxon>
        <taxon>campanulids</taxon>
        <taxon>Asterales</taxon>
        <taxon>Asteraceae</taxon>
        <taxon>Carduoideae</taxon>
        <taxon>Cardueae</taxon>
        <taxon>Centaureinae</taxon>
        <taxon>Centaurea</taxon>
    </lineage>
</organism>
<evidence type="ECO:0000313" key="11">
    <source>
        <dbReference type="Proteomes" id="UP001172457"/>
    </source>
</evidence>
<feature type="compositionally biased region" description="Polar residues" evidence="8">
    <location>
        <begin position="84"/>
        <end position="99"/>
    </location>
</feature>
<keyword evidence="5" id="KW-0862">Zinc</keyword>
<dbReference type="GO" id="GO:0071013">
    <property type="term" value="C:catalytic step 2 spliceosome"/>
    <property type="evidence" value="ECO:0007669"/>
    <property type="project" value="TreeGrafter"/>
</dbReference>
<dbReference type="PROSITE" id="PS50158">
    <property type="entry name" value="ZF_CCHC"/>
    <property type="match status" value="1"/>
</dbReference>
<comment type="similarity">
    <text evidence="2">Belongs to the ZCCHC8 family.</text>
</comment>
<evidence type="ECO:0000256" key="7">
    <source>
        <dbReference type="PROSITE-ProRule" id="PRU00047"/>
    </source>
</evidence>
<feature type="region of interest" description="Disordered" evidence="8">
    <location>
        <begin position="84"/>
        <end position="117"/>
    </location>
</feature>
<dbReference type="SMART" id="SM00581">
    <property type="entry name" value="PSP"/>
    <property type="match status" value="1"/>
</dbReference>
<dbReference type="GO" id="GO:0005654">
    <property type="term" value="C:nucleoplasm"/>
    <property type="evidence" value="ECO:0007669"/>
    <property type="project" value="UniProtKB-SubCell"/>
</dbReference>
<dbReference type="AlphaFoldDB" id="A0AA38TJL5"/>
<evidence type="ECO:0000256" key="2">
    <source>
        <dbReference type="ARBA" id="ARBA00007497"/>
    </source>
</evidence>
<dbReference type="Pfam" id="PF13966">
    <property type="entry name" value="zf-RVT"/>
    <property type="match status" value="1"/>
</dbReference>
<feature type="domain" description="CCHC-type" evidence="9">
    <location>
        <begin position="250"/>
        <end position="266"/>
    </location>
</feature>
<dbReference type="Pfam" id="PF04046">
    <property type="entry name" value="PSP"/>
    <property type="match status" value="1"/>
</dbReference>
<comment type="subcellular location">
    <subcellularLocation>
        <location evidence="1">Nucleus</location>
        <location evidence="1">Nucleoplasm</location>
    </subcellularLocation>
</comment>
<comment type="caution">
    <text evidence="10">The sequence shown here is derived from an EMBL/GenBank/DDBJ whole genome shotgun (WGS) entry which is preliminary data.</text>
</comment>
<feature type="region of interest" description="Disordered" evidence="8">
    <location>
        <begin position="265"/>
        <end position="310"/>
    </location>
</feature>
<feature type="compositionally biased region" description="Polar residues" evidence="8">
    <location>
        <begin position="285"/>
        <end position="297"/>
    </location>
</feature>
<keyword evidence="11" id="KW-1185">Reference proteome</keyword>
<dbReference type="EMBL" id="JARYMX010000002">
    <property type="protein sequence ID" value="KAJ9562123.1"/>
    <property type="molecule type" value="Genomic_DNA"/>
</dbReference>
<evidence type="ECO:0000256" key="4">
    <source>
        <dbReference type="ARBA" id="ARBA00022771"/>
    </source>
</evidence>
<dbReference type="InterPro" id="IPR001878">
    <property type="entry name" value="Znf_CCHC"/>
</dbReference>
<keyword evidence="4 7" id="KW-0863">Zinc-finger</keyword>
<dbReference type="InterPro" id="IPR052115">
    <property type="entry name" value="NEXT_complex_subunit_ZCCHC8"/>
</dbReference>
<evidence type="ECO:0000256" key="3">
    <source>
        <dbReference type="ARBA" id="ARBA00022723"/>
    </source>
</evidence>
<accession>A0AA38TJL5</accession>
<feature type="region of interest" description="Disordered" evidence="8">
    <location>
        <begin position="1"/>
        <end position="51"/>
    </location>
</feature>
<reference evidence="10" key="1">
    <citation type="submission" date="2023-03" db="EMBL/GenBank/DDBJ databases">
        <title>Chromosome-scale reference genome and RAD-based genetic map of yellow starthistle (Centaurea solstitialis) reveal putative structural variation and QTLs associated with invader traits.</title>
        <authorList>
            <person name="Reatini B."/>
            <person name="Cang F.A."/>
            <person name="Jiang Q."/>
            <person name="Mckibben M.T.W."/>
            <person name="Barker M.S."/>
            <person name="Rieseberg L.H."/>
            <person name="Dlugosch K.M."/>
        </authorList>
    </citation>
    <scope>NUCLEOTIDE SEQUENCE</scope>
    <source>
        <strain evidence="10">CAN-66</strain>
        <tissue evidence="10">Leaf</tissue>
    </source>
</reference>
<dbReference type="GO" id="GO:0003723">
    <property type="term" value="F:RNA binding"/>
    <property type="evidence" value="ECO:0007669"/>
    <property type="project" value="TreeGrafter"/>
</dbReference>
<dbReference type="InterPro" id="IPR036875">
    <property type="entry name" value="Znf_CCHC_sf"/>
</dbReference>
<feature type="compositionally biased region" description="Polar residues" evidence="8">
    <location>
        <begin position="21"/>
        <end position="42"/>
    </location>
</feature>
<feature type="compositionally biased region" description="Basic and acidic residues" evidence="8">
    <location>
        <begin position="10"/>
        <end position="19"/>
    </location>
</feature>